<dbReference type="SMART" id="SM00388">
    <property type="entry name" value="HisKA"/>
    <property type="match status" value="1"/>
</dbReference>
<gene>
    <name evidence="8" type="ORF">H9L24_02295</name>
</gene>
<dbReference type="InterPro" id="IPR004358">
    <property type="entry name" value="Sig_transdc_His_kin-like_C"/>
</dbReference>
<dbReference type="Proteomes" id="UP000516057">
    <property type="component" value="Chromosome"/>
</dbReference>
<dbReference type="InterPro" id="IPR036890">
    <property type="entry name" value="HATPase_C_sf"/>
</dbReference>
<feature type="coiled-coil region" evidence="5">
    <location>
        <begin position="164"/>
        <end position="205"/>
    </location>
</feature>
<dbReference type="PROSITE" id="PS50109">
    <property type="entry name" value="HIS_KIN"/>
    <property type="match status" value="1"/>
</dbReference>
<dbReference type="Pfam" id="PF02518">
    <property type="entry name" value="HATPase_c"/>
    <property type="match status" value="1"/>
</dbReference>
<dbReference type="SUPFAM" id="SSF52172">
    <property type="entry name" value="CheY-like"/>
    <property type="match status" value="1"/>
</dbReference>
<dbReference type="InterPro" id="IPR036097">
    <property type="entry name" value="HisK_dim/P_sf"/>
</dbReference>
<feature type="modified residue" description="4-aspartylphosphate" evidence="4">
    <location>
        <position position="82"/>
    </location>
</feature>
<name>A0A7H0HH22_9BURK</name>
<dbReference type="CDD" id="cd00082">
    <property type="entry name" value="HisKA"/>
    <property type="match status" value="1"/>
</dbReference>
<dbReference type="SUPFAM" id="SSF47384">
    <property type="entry name" value="Homodimeric domain of signal transducing histidine kinase"/>
    <property type="match status" value="1"/>
</dbReference>
<keyword evidence="5" id="KW-0175">Coiled coil</keyword>
<dbReference type="SMART" id="SM00387">
    <property type="entry name" value="HATPase_c"/>
    <property type="match status" value="1"/>
</dbReference>
<evidence type="ECO:0000256" key="4">
    <source>
        <dbReference type="PROSITE-ProRule" id="PRU00169"/>
    </source>
</evidence>
<dbReference type="InterPro" id="IPR005467">
    <property type="entry name" value="His_kinase_dom"/>
</dbReference>
<dbReference type="Gene3D" id="3.30.565.10">
    <property type="entry name" value="Histidine kinase-like ATPase, C-terminal domain"/>
    <property type="match status" value="1"/>
</dbReference>
<dbReference type="RefSeq" id="WP_187736819.1">
    <property type="nucleotide sequence ID" value="NZ_CP060790.1"/>
</dbReference>
<sequence length="469" mass="51778">MKNQRILLVDDMPSIHEDFRKVLLPDTSSSELDAAEAMLFGTTASLSAPSFVLDSAYQGQEALALLTRAQEAGAPYALAFVDMRMPPGWDGIETIERLWAQDPQLQVVVCTAYSDHSWTEILERLDARDRLLILKKPFDPIEVRQLASALTEKWHLVQQAARHTEQLERTVQERTRDLEAANTALHAEIRERKQLEAQLVQTEKMSALGQLVAGIAHEINNPVGFVMSNLGTLQRYTESLLRLIDAYKAAEPGLASPAVSADLATQRKAVDLDYLAEDIPVLLRESLDGTVRIRQIVQDLKDFSRAESTQDWTDADLHQGIDSTINIAAAEIKYTADVVKDYGPLPLVQCLPAQINQVVMNLVVNAAHAMGPKRGTLTIRTGAGDAEAWFEVADTGKGIPSHMLHRIFDPFFTTKPVGQGTGLGLSISYGIVKRHHGRIDVRSEIDQGTTFRVTLPIRQPQEAATPEAA</sequence>
<feature type="domain" description="Response regulatory" evidence="7">
    <location>
        <begin position="5"/>
        <end position="151"/>
    </location>
</feature>
<evidence type="ECO:0000313" key="9">
    <source>
        <dbReference type="Proteomes" id="UP000516057"/>
    </source>
</evidence>
<dbReference type="PRINTS" id="PR00344">
    <property type="entry name" value="BCTRLSENSOR"/>
</dbReference>
<dbReference type="AlphaFoldDB" id="A0A7H0HH22"/>
<organism evidence="8 9">
    <name type="scientific">Paenacidovorax monticola</name>
    <dbReference type="NCBI Taxonomy" id="1926868"/>
    <lineage>
        <taxon>Bacteria</taxon>
        <taxon>Pseudomonadati</taxon>
        <taxon>Pseudomonadota</taxon>
        <taxon>Betaproteobacteria</taxon>
        <taxon>Burkholderiales</taxon>
        <taxon>Comamonadaceae</taxon>
        <taxon>Paenacidovorax</taxon>
    </lineage>
</organism>
<dbReference type="InterPro" id="IPR001789">
    <property type="entry name" value="Sig_transdc_resp-reg_receiver"/>
</dbReference>
<dbReference type="Gene3D" id="3.40.50.2300">
    <property type="match status" value="1"/>
</dbReference>
<dbReference type="KEGG" id="amon:H9L24_02295"/>
<evidence type="ECO:0000256" key="3">
    <source>
        <dbReference type="ARBA" id="ARBA00022553"/>
    </source>
</evidence>
<dbReference type="EMBL" id="CP060790">
    <property type="protein sequence ID" value="QNP59838.1"/>
    <property type="molecule type" value="Genomic_DNA"/>
</dbReference>
<dbReference type="InterPro" id="IPR003661">
    <property type="entry name" value="HisK_dim/P_dom"/>
</dbReference>
<keyword evidence="3 4" id="KW-0597">Phosphoprotein</keyword>
<accession>A0A7H0HH22</accession>
<dbReference type="InterPro" id="IPR003594">
    <property type="entry name" value="HATPase_dom"/>
</dbReference>
<evidence type="ECO:0000259" key="6">
    <source>
        <dbReference type="PROSITE" id="PS50109"/>
    </source>
</evidence>
<keyword evidence="9" id="KW-1185">Reference proteome</keyword>
<evidence type="ECO:0000313" key="8">
    <source>
        <dbReference type="EMBL" id="QNP59838.1"/>
    </source>
</evidence>
<dbReference type="GO" id="GO:0000155">
    <property type="term" value="F:phosphorelay sensor kinase activity"/>
    <property type="evidence" value="ECO:0007669"/>
    <property type="project" value="InterPro"/>
</dbReference>
<reference evidence="8 9" key="1">
    <citation type="submission" date="2020-08" db="EMBL/GenBank/DDBJ databases">
        <title>Genome sequence of Acidovorax monticola KACC 19171T.</title>
        <authorList>
            <person name="Hyun D.-W."/>
            <person name="Bae J.-W."/>
        </authorList>
    </citation>
    <scope>NUCLEOTIDE SEQUENCE [LARGE SCALE GENOMIC DNA]</scope>
    <source>
        <strain evidence="8 9">KACC 19171</strain>
    </source>
</reference>
<evidence type="ECO:0000256" key="2">
    <source>
        <dbReference type="ARBA" id="ARBA00012438"/>
    </source>
</evidence>
<feature type="domain" description="Histidine kinase" evidence="6">
    <location>
        <begin position="214"/>
        <end position="459"/>
    </location>
</feature>
<dbReference type="InterPro" id="IPR011006">
    <property type="entry name" value="CheY-like_superfamily"/>
</dbReference>
<dbReference type="Pfam" id="PF00072">
    <property type="entry name" value="Response_reg"/>
    <property type="match status" value="1"/>
</dbReference>
<evidence type="ECO:0000256" key="5">
    <source>
        <dbReference type="SAM" id="Coils"/>
    </source>
</evidence>
<dbReference type="SUPFAM" id="SSF55874">
    <property type="entry name" value="ATPase domain of HSP90 chaperone/DNA topoisomerase II/histidine kinase"/>
    <property type="match status" value="1"/>
</dbReference>
<dbReference type="SMART" id="SM00448">
    <property type="entry name" value="REC"/>
    <property type="match status" value="1"/>
</dbReference>
<proteinExistence type="predicted"/>
<dbReference type="PANTHER" id="PTHR43065:SF50">
    <property type="entry name" value="HISTIDINE KINASE"/>
    <property type="match status" value="1"/>
</dbReference>
<evidence type="ECO:0000259" key="7">
    <source>
        <dbReference type="PROSITE" id="PS50110"/>
    </source>
</evidence>
<protein>
    <recommendedName>
        <fullName evidence="2">histidine kinase</fullName>
        <ecNumber evidence="2">2.7.13.3</ecNumber>
    </recommendedName>
</protein>
<evidence type="ECO:0000256" key="1">
    <source>
        <dbReference type="ARBA" id="ARBA00000085"/>
    </source>
</evidence>
<comment type="catalytic activity">
    <reaction evidence="1">
        <text>ATP + protein L-histidine = ADP + protein N-phospho-L-histidine.</text>
        <dbReference type="EC" id="2.7.13.3"/>
    </reaction>
</comment>
<dbReference type="PROSITE" id="PS50110">
    <property type="entry name" value="RESPONSE_REGULATORY"/>
    <property type="match status" value="1"/>
</dbReference>
<dbReference type="Gene3D" id="1.10.287.130">
    <property type="match status" value="1"/>
</dbReference>
<dbReference type="PANTHER" id="PTHR43065">
    <property type="entry name" value="SENSOR HISTIDINE KINASE"/>
    <property type="match status" value="1"/>
</dbReference>
<dbReference type="EC" id="2.7.13.3" evidence="2"/>